<feature type="compositionally biased region" description="Low complexity" evidence="1">
    <location>
        <begin position="137"/>
        <end position="147"/>
    </location>
</feature>
<dbReference type="EMBL" id="LWDG02000574">
    <property type="protein sequence ID" value="KAE8264096.1"/>
    <property type="molecule type" value="Genomic_DNA"/>
</dbReference>
<comment type="caution">
    <text evidence="2">The sequence shown here is derived from an EMBL/GenBank/DDBJ whole genome shotgun (WGS) entry which is preliminary data.</text>
</comment>
<evidence type="ECO:0000313" key="3">
    <source>
        <dbReference type="Proteomes" id="UP000078113"/>
    </source>
</evidence>
<feature type="region of interest" description="Disordered" evidence="1">
    <location>
        <begin position="353"/>
        <end position="388"/>
    </location>
</feature>
<reference evidence="2" key="2">
    <citation type="journal article" date="2019" name="IMA Fungus">
        <title>Genome sequencing and comparison of five Tilletia species to identify candidate genes for the detection of regulated species infecting wheat.</title>
        <authorList>
            <person name="Nguyen H.D.T."/>
            <person name="Sultana T."/>
            <person name="Kesanakurti P."/>
            <person name="Hambleton S."/>
        </authorList>
    </citation>
    <scope>NUCLEOTIDE SEQUENCE</scope>
    <source>
        <strain evidence="2">DAOMC 236422</strain>
    </source>
</reference>
<sequence length="432" mass="47981">MPTTRAQQLARGEPLNMPENPDNTPATVEEQPVDHSNRPADLRDPDEDRSAHPFAAVPMDAALQRTLDRIMERLDEMDNRTSKLEGAPAATGVNREADVALEDAPGRRTPPPATVGANPQPSHSTPLARGTPPHLRAQQQASSPSSPVLKDLPRAREAFRTVPTPQKDVFRKCKPEYLPKFNGDPDGLEKYLSRLHDIIRSDLDPAWEGAVLRAFPIQLVDDAEEWHSGLSNDEVRKLDSFDALEEAMRLHFPVNKAEQRRQARVRAWEPKEELSGTYYFAKLRILRAAFGRNQVDSVLVQDIVDGLPATLRALLRLPRGNARLTDLRAEMGEWEPTWREMHPQYARRSVTSISATKTSTTTSNAPASSSASKPAPAPTSAAPARPPQLRRVLGHPLARYLLPRHTIPLASPLQRTVSRASIGTQGMRRLSR</sequence>
<feature type="compositionally biased region" description="Basic and acidic residues" evidence="1">
    <location>
        <begin position="66"/>
        <end position="83"/>
    </location>
</feature>
<dbReference type="Proteomes" id="UP000078113">
    <property type="component" value="Unassembled WGS sequence"/>
</dbReference>
<feature type="compositionally biased region" description="Low complexity" evidence="1">
    <location>
        <begin position="353"/>
        <end position="383"/>
    </location>
</feature>
<dbReference type="AlphaFoldDB" id="A0A8X7T1S8"/>
<evidence type="ECO:0000313" key="2">
    <source>
        <dbReference type="EMBL" id="KAE8264096.1"/>
    </source>
</evidence>
<feature type="compositionally biased region" description="Basic and acidic residues" evidence="1">
    <location>
        <begin position="32"/>
        <end position="51"/>
    </location>
</feature>
<proteinExistence type="predicted"/>
<evidence type="ECO:0008006" key="4">
    <source>
        <dbReference type="Google" id="ProtNLM"/>
    </source>
</evidence>
<organism evidence="2 3">
    <name type="scientific">Tilletia walkeri</name>
    <dbReference type="NCBI Taxonomy" id="117179"/>
    <lineage>
        <taxon>Eukaryota</taxon>
        <taxon>Fungi</taxon>
        <taxon>Dikarya</taxon>
        <taxon>Basidiomycota</taxon>
        <taxon>Ustilaginomycotina</taxon>
        <taxon>Exobasidiomycetes</taxon>
        <taxon>Tilletiales</taxon>
        <taxon>Tilletiaceae</taxon>
        <taxon>Tilletia</taxon>
    </lineage>
</organism>
<feature type="region of interest" description="Disordered" evidence="1">
    <location>
        <begin position="1"/>
        <end position="163"/>
    </location>
</feature>
<keyword evidence="3" id="KW-1185">Reference proteome</keyword>
<gene>
    <name evidence="2" type="ORF">A4X09_0g7059</name>
</gene>
<reference evidence="2" key="1">
    <citation type="submission" date="2016-04" db="EMBL/GenBank/DDBJ databases">
        <authorList>
            <person name="Nguyen H.D."/>
            <person name="Samba Siva P."/>
            <person name="Cullis J."/>
            <person name="Levesque C.A."/>
            <person name="Hambleton S."/>
        </authorList>
    </citation>
    <scope>NUCLEOTIDE SEQUENCE</scope>
    <source>
        <strain evidence="2">DAOMC 236422</strain>
    </source>
</reference>
<name>A0A8X7T1S8_9BASI</name>
<evidence type="ECO:0000256" key="1">
    <source>
        <dbReference type="SAM" id="MobiDB-lite"/>
    </source>
</evidence>
<protein>
    <recommendedName>
        <fullName evidence="4">Retrotransposon gag domain-containing protein</fullName>
    </recommendedName>
</protein>
<accession>A0A8X7T1S8</accession>